<dbReference type="InterPro" id="IPR004843">
    <property type="entry name" value="Calcineurin-like_PHP"/>
</dbReference>
<evidence type="ECO:0000256" key="1">
    <source>
        <dbReference type="ARBA" id="ARBA00022723"/>
    </source>
</evidence>
<evidence type="ECO:0000256" key="3">
    <source>
        <dbReference type="ARBA" id="ARBA00023004"/>
    </source>
</evidence>
<evidence type="ECO:0000259" key="5">
    <source>
        <dbReference type="Pfam" id="PF00149"/>
    </source>
</evidence>
<dbReference type="AlphaFoldDB" id="A0A9D6V5I1"/>
<keyword evidence="2" id="KW-0378">Hydrolase</keyword>
<reference evidence="6" key="1">
    <citation type="submission" date="2020-07" db="EMBL/GenBank/DDBJ databases">
        <title>Huge and variable diversity of episymbiotic CPR bacteria and DPANN archaea in groundwater ecosystems.</title>
        <authorList>
            <person name="He C.Y."/>
            <person name="Keren R."/>
            <person name="Whittaker M."/>
            <person name="Farag I.F."/>
            <person name="Doudna J."/>
            <person name="Cate J.H.D."/>
            <person name="Banfield J.F."/>
        </authorList>
    </citation>
    <scope>NUCLEOTIDE SEQUENCE</scope>
    <source>
        <strain evidence="6">NC_groundwater_1664_Pr3_B-0.1um_52_9</strain>
    </source>
</reference>
<evidence type="ECO:0000313" key="7">
    <source>
        <dbReference type="Proteomes" id="UP000807825"/>
    </source>
</evidence>
<dbReference type="PANTHER" id="PTHR42988:SF2">
    <property type="entry name" value="CYCLIC NUCLEOTIDE PHOSPHODIESTERASE CBUA0032-RELATED"/>
    <property type="match status" value="1"/>
</dbReference>
<gene>
    <name evidence="6" type="ORF">HY912_22365</name>
</gene>
<name>A0A9D6V5I1_9BACT</name>
<proteinExistence type="inferred from homology"/>
<dbReference type="InterPro" id="IPR029052">
    <property type="entry name" value="Metallo-depent_PP-like"/>
</dbReference>
<dbReference type="InterPro" id="IPR050884">
    <property type="entry name" value="CNP_phosphodiesterase-III"/>
</dbReference>
<evidence type="ECO:0000256" key="2">
    <source>
        <dbReference type="ARBA" id="ARBA00022801"/>
    </source>
</evidence>
<evidence type="ECO:0000313" key="6">
    <source>
        <dbReference type="EMBL" id="MBI5252248.1"/>
    </source>
</evidence>
<sequence>MRIAHLSDLHFGRRISRANLQALERDLMAQAPELLVVTGDLTDRGTIEQFRSAKEFFRSVGLPFISVPGNREIAVSAVLEWVLPTWLAMRRYSSFFGQMDRVVYVEESRRILFIGLNSVHWFPSWPGRISRPTRYWLRAFAAEHSSYTKILFLHHPVLPVIRASSFWAHALSDAGEVLNICTQTGFDLILQGHKHRSAVMEVNVPQRDSRIVVSCGGAPLMSIWDPVYHVIDISEQSIAVKTREFSQTDFVQIGAYEFPRVRTNNCSHSERE</sequence>
<protein>
    <submittedName>
        <fullName evidence="6">Metallophosphoesterase</fullName>
    </submittedName>
</protein>
<dbReference type="GO" id="GO:0046872">
    <property type="term" value="F:metal ion binding"/>
    <property type="evidence" value="ECO:0007669"/>
    <property type="project" value="UniProtKB-KW"/>
</dbReference>
<dbReference type="EMBL" id="JACRDE010000583">
    <property type="protein sequence ID" value="MBI5252248.1"/>
    <property type="molecule type" value="Genomic_DNA"/>
</dbReference>
<dbReference type="Gene3D" id="3.60.21.10">
    <property type="match status" value="1"/>
</dbReference>
<dbReference type="Pfam" id="PF00149">
    <property type="entry name" value="Metallophos"/>
    <property type="match status" value="1"/>
</dbReference>
<keyword evidence="1" id="KW-0479">Metal-binding</keyword>
<dbReference type="PANTHER" id="PTHR42988">
    <property type="entry name" value="PHOSPHOHYDROLASE"/>
    <property type="match status" value="1"/>
</dbReference>
<comment type="similarity">
    <text evidence="4">Belongs to the cyclic nucleotide phosphodiesterase class-III family.</text>
</comment>
<organism evidence="6 7">
    <name type="scientific">Desulfomonile tiedjei</name>
    <dbReference type="NCBI Taxonomy" id="2358"/>
    <lineage>
        <taxon>Bacteria</taxon>
        <taxon>Pseudomonadati</taxon>
        <taxon>Thermodesulfobacteriota</taxon>
        <taxon>Desulfomonilia</taxon>
        <taxon>Desulfomonilales</taxon>
        <taxon>Desulfomonilaceae</taxon>
        <taxon>Desulfomonile</taxon>
    </lineage>
</organism>
<dbReference type="GO" id="GO:0016787">
    <property type="term" value="F:hydrolase activity"/>
    <property type="evidence" value="ECO:0007669"/>
    <property type="project" value="UniProtKB-KW"/>
</dbReference>
<dbReference type="SUPFAM" id="SSF56300">
    <property type="entry name" value="Metallo-dependent phosphatases"/>
    <property type="match status" value="1"/>
</dbReference>
<evidence type="ECO:0000256" key="4">
    <source>
        <dbReference type="ARBA" id="ARBA00025742"/>
    </source>
</evidence>
<keyword evidence="3" id="KW-0408">Iron</keyword>
<dbReference type="Proteomes" id="UP000807825">
    <property type="component" value="Unassembled WGS sequence"/>
</dbReference>
<accession>A0A9D6V5I1</accession>
<feature type="domain" description="Calcineurin-like phosphoesterase" evidence="5">
    <location>
        <begin position="1"/>
        <end position="196"/>
    </location>
</feature>
<comment type="caution">
    <text evidence="6">The sequence shown here is derived from an EMBL/GenBank/DDBJ whole genome shotgun (WGS) entry which is preliminary data.</text>
</comment>